<dbReference type="RefSeq" id="WP_067617382.1">
    <property type="nucleotide sequence ID" value="NZ_MAGO01000005.1"/>
</dbReference>
<dbReference type="Gene3D" id="3.40.1260.10">
    <property type="entry name" value="DsrEFH-like"/>
    <property type="match status" value="1"/>
</dbReference>
<gene>
    <name evidence="1" type="ORF">DBT_1130</name>
</gene>
<dbReference type="InterPro" id="IPR027396">
    <property type="entry name" value="DsrEFH-like"/>
</dbReference>
<dbReference type="PANTHER" id="PTHR37691:SF1">
    <property type="entry name" value="BLR3518 PROTEIN"/>
    <property type="match status" value="1"/>
</dbReference>
<dbReference type="OrthoDB" id="5432020at2"/>
<comment type="caution">
    <text evidence="1">The sequence shown here is derived from an EMBL/GenBank/DDBJ whole genome shotgun (WGS) entry which is preliminary data.</text>
</comment>
<organism evidence="1 2">
    <name type="scientific">Dissulfuribacter thermophilus</name>
    <dbReference type="NCBI Taxonomy" id="1156395"/>
    <lineage>
        <taxon>Bacteria</taxon>
        <taxon>Pseudomonadati</taxon>
        <taxon>Thermodesulfobacteriota</taxon>
        <taxon>Dissulfuribacteria</taxon>
        <taxon>Dissulfuribacterales</taxon>
        <taxon>Dissulfuribacteraceae</taxon>
        <taxon>Dissulfuribacter</taxon>
    </lineage>
</organism>
<dbReference type="InterPro" id="IPR003787">
    <property type="entry name" value="Sulphur_relay_DsrE/F-like"/>
</dbReference>
<accession>A0A1B9F680</accession>
<evidence type="ECO:0000313" key="2">
    <source>
        <dbReference type="Proteomes" id="UP000093080"/>
    </source>
</evidence>
<dbReference type="AlphaFoldDB" id="A0A1B9F680"/>
<dbReference type="STRING" id="1156395.DBT_1130"/>
<dbReference type="Pfam" id="PF02635">
    <property type="entry name" value="DsrE"/>
    <property type="match status" value="1"/>
</dbReference>
<evidence type="ECO:0000313" key="1">
    <source>
        <dbReference type="EMBL" id="OCC15383.1"/>
    </source>
</evidence>
<proteinExistence type="predicted"/>
<name>A0A1B9F680_9BACT</name>
<dbReference type="PANTHER" id="PTHR37691">
    <property type="entry name" value="BLR3518 PROTEIN"/>
    <property type="match status" value="1"/>
</dbReference>
<protein>
    <submittedName>
        <fullName evidence="1">Uncharacterized protein</fullName>
    </submittedName>
</protein>
<sequence>MKKEVKKLLIHVGQKERWEVSITNAENFLKAAKEGEELEVVIIANADSVLRVKECDRQLFDKMKQFVLDGGKIFLCENSLNAFGISKNSLAGYLGTVPAAIMALYEYQKDGWVYVRP</sequence>
<dbReference type="Proteomes" id="UP000093080">
    <property type="component" value="Unassembled WGS sequence"/>
</dbReference>
<keyword evidence="2" id="KW-1185">Reference proteome</keyword>
<dbReference type="EMBL" id="MAGO01000005">
    <property type="protein sequence ID" value="OCC15383.1"/>
    <property type="molecule type" value="Genomic_DNA"/>
</dbReference>
<reference evidence="1 2" key="1">
    <citation type="submission" date="2016-06" db="EMBL/GenBank/DDBJ databases">
        <title>Respiratory ammonification of nitrate coupled to the oxidation of elemental sulfur in deep-sea autotrophic thermophilic bacteria.</title>
        <authorList>
            <person name="Slobodkina G.B."/>
            <person name="Mardanov A.V."/>
            <person name="Ravin N.V."/>
            <person name="Frolova A.A."/>
            <person name="Viryasiv M.B."/>
            <person name="Chernyh N.A."/>
            <person name="Bonch-Osmolovskaya E.A."/>
            <person name="Slobodkin A.I."/>
        </authorList>
    </citation>
    <scope>NUCLEOTIDE SEQUENCE [LARGE SCALE GENOMIC DNA]</scope>
    <source>
        <strain evidence="1 2">S69</strain>
    </source>
</reference>
<dbReference type="SUPFAM" id="SSF75169">
    <property type="entry name" value="DsrEFH-like"/>
    <property type="match status" value="1"/>
</dbReference>